<keyword evidence="2" id="KW-1185">Reference proteome</keyword>
<sequence>MTDKQTTGEESWDYPPHENWGNAAQILNDKGWFSEYSGVPFFARAFMRKNREKILHKLAQDADLKAGSLSYLETTWSGAAGWAICHQDFYSSEAAEIKLEAEIREGNRDDL</sequence>
<evidence type="ECO:0000313" key="2">
    <source>
        <dbReference type="Proteomes" id="UP001156629"/>
    </source>
</evidence>
<comment type="caution">
    <text evidence="1">The sequence shown here is derived from an EMBL/GenBank/DDBJ whole genome shotgun (WGS) entry which is preliminary data.</text>
</comment>
<evidence type="ECO:0000313" key="1">
    <source>
        <dbReference type="EMBL" id="GLQ67382.1"/>
    </source>
</evidence>
<name>A0ABQ5WWG4_9PROT</name>
<reference evidence="2" key="1">
    <citation type="journal article" date="2019" name="Int. J. Syst. Evol. Microbiol.">
        <title>The Global Catalogue of Microorganisms (GCM) 10K type strain sequencing project: providing services to taxonomists for standard genome sequencing and annotation.</title>
        <authorList>
            <consortium name="The Broad Institute Genomics Platform"/>
            <consortium name="The Broad Institute Genome Sequencing Center for Infectious Disease"/>
            <person name="Wu L."/>
            <person name="Ma J."/>
        </authorList>
    </citation>
    <scope>NUCLEOTIDE SEQUENCE [LARGE SCALE GENOMIC DNA]</scope>
    <source>
        <strain evidence="2">NBRC 3266</strain>
    </source>
</reference>
<proteinExistence type="predicted"/>
<accession>A0ABQ5WWG4</accession>
<gene>
    <name evidence="1" type="ORF">GCM10007870_29670</name>
</gene>
<protein>
    <submittedName>
        <fullName evidence="1">Uncharacterized protein</fullName>
    </submittedName>
</protein>
<organism evidence="1 2">
    <name type="scientific">Gluconobacter kondonii</name>
    <dbReference type="NCBI Taxonomy" id="941463"/>
    <lineage>
        <taxon>Bacteria</taxon>
        <taxon>Pseudomonadati</taxon>
        <taxon>Pseudomonadota</taxon>
        <taxon>Alphaproteobacteria</taxon>
        <taxon>Acetobacterales</taxon>
        <taxon>Acetobacteraceae</taxon>
        <taxon>Gluconobacter</taxon>
    </lineage>
</organism>
<dbReference type="RefSeq" id="WP_099287545.1">
    <property type="nucleotide sequence ID" value="NZ_BEWP01000020.1"/>
</dbReference>
<dbReference type="GeneID" id="76195855"/>
<dbReference type="Proteomes" id="UP001156629">
    <property type="component" value="Unassembled WGS sequence"/>
</dbReference>
<dbReference type="EMBL" id="BSNV01000051">
    <property type="protein sequence ID" value="GLQ67382.1"/>
    <property type="molecule type" value="Genomic_DNA"/>
</dbReference>